<name>A0A0T7FJ77_NEOGA</name>
<gene>
    <name evidence="2" type="ORF">NGAL_HAMBI1145_26510</name>
</gene>
<dbReference type="Pfam" id="PF11160">
    <property type="entry name" value="Hva1_TUDOR"/>
    <property type="match status" value="1"/>
</dbReference>
<organism evidence="2 3">
    <name type="scientific">Neorhizobium galegae bv. officinalis</name>
    <dbReference type="NCBI Taxonomy" id="323656"/>
    <lineage>
        <taxon>Bacteria</taxon>
        <taxon>Pseudomonadati</taxon>
        <taxon>Pseudomonadota</taxon>
        <taxon>Alphaproteobacteria</taxon>
        <taxon>Hyphomicrobiales</taxon>
        <taxon>Rhizobiaceae</taxon>
        <taxon>Rhizobium/Agrobacterium group</taxon>
        <taxon>Neorhizobium</taxon>
    </lineage>
</organism>
<accession>A0A0T7FJ77</accession>
<evidence type="ECO:0000313" key="3">
    <source>
        <dbReference type="Proteomes" id="UP000046176"/>
    </source>
</evidence>
<dbReference type="InterPro" id="IPR021331">
    <property type="entry name" value="Hva1_TUDOR"/>
</dbReference>
<reference evidence="2 3" key="1">
    <citation type="submission" date="2014-08" db="EMBL/GenBank/DDBJ databases">
        <authorList>
            <person name="Chen Y.-H."/>
        </authorList>
    </citation>
    <scope>NUCLEOTIDE SEQUENCE [LARGE SCALE GENOMIC DNA]</scope>
</reference>
<dbReference type="AlphaFoldDB" id="A0A0T7FJ77"/>
<feature type="domain" description="Hypervirulence associated protein TUDOR" evidence="1">
    <location>
        <begin position="7"/>
        <end position="68"/>
    </location>
</feature>
<proteinExistence type="predicted"/>
<evidence type="ECO:0000259" key="1">
    <source>
        <dbReference type="Pfam" id="PF11160"/>
    </source>
</evidence>
<dbReference type="RefSeq" id="WP_046666782.1">
    <property type="nucleotide sequence ID" value="NZ_CCRH01000006.1"/>
</dbReference>
<dbReference type="EMBL" id="CCRH01000006">
    <property type="protein sequence ID" value="CDZ35048.1"/>
    <property type="molecule type" value="Genomic_DNA"/>
</dbReference>
<dbReference type="Proteomes" id="UP000046176">
    <property type="component" value="Unassembled WGS sequence"/>
</dbReference>
<evidence type="ECO:0000313" key="2">
    <source>
        <dbReference type="EMBL" id="CDZ35048.1"/>
    </source>
</evidence>
<protein>
    <recommendedName>
        <fullName evidence="1">Hypervirulence associated protein TUDOR domain-containing protein</fullName>
    </recommendedName>
</protein>
<sequence>MQKIEIGNEVAWTWGRSKANGKVARKFTSDVERKIKGKTIKRKADADEPAFLIRQEDGDRVLKSESELRKTHG</sequence>
<dbReference type="OrthoDB" id="283968at2"/>